<dbReference type="PANTHER" id="PTHR14778">
    <property type="entry name" value="KINETOCHORE-ASSOCIATED PROTEIN DSN1 HOMOLOG"/>
    <property type="match status" value="1"/>
</dbReference>
<evidence type="ECO:0000313" key="3">
    <source>
        <dbReference type="EMBL" id="MBW0464304.1"/>
    </source>
</evidence>
<keyword evidence="4" id="KW-1185">Reference proteome</keyword>
<feature type="compositionally biased region" description="Basic residues" evidence="2">
    <location>
        <begin position="156"/>
        <end position="165"/>
    </location>
</feature>
<feature type="compositionally biased region" description="Basic residues" evidence="2">
    <location>
        <begin position="267"/>
        <end position="276"/>
    </location>
</feature>
<evidence type="ECO:0008006" key="5">
    <source>
        <dbReference type="Google" id="ProtNLM"/>
    </source>
</evidence>
<dbReference type="PANTHER" id="PTHR14778:SF2">
    <property type="entry name" value="KINETOCHORE-ASSOCIATED PROTEIN DSN1 HOMOLOG"/>
    <property type="match status" value="1"/>
</dbReference>
<feature type="compositionally biased region" description="Basic residues" evidence="2">
    <location>
        <begin position="21"/>
        <end position="32"/>
    </location>
</feature>
<feature type="coiled-coil region" evidence="1">
    <location>
        <begin position="646"/>
        <end position="680"/>
    </location>
</feature>
<feature type="compositionally biased region" description="Polar residues" evidence="2">
    <location>
        <begin position="39"/>
        <end position="64"/>
    </location>
</feature>
<feature type="compositionally biased region" description="Polar residues" evidence="2">
    <location>
        <begin position="370"/>
        <end position="379"/>
    </location>
</feature>
<name>A0A9Q3GEF1_9BASI</name>
<feature type="region of interest" description="Disordered" evidence="2">
    <location>
        <begin position="19"/>
        <end position="131"/>
    </location>
</feature>
<dbReference type="GO" id="GO:0007059">
    <property type="term" value="P:chromosome segregation"/>
    <property type="evidence" value="ECO:0007669"/>
    <property type="project" value="InterPro"/>
</dbReference>
<dbReference type="AlphaFoldDB" id="A0A9Q3GEF1"/>
<organism evidence="3 4">
    <name type="scientific">Austropuccinia psidii MF-1</name>
    <dbReference type="NCBI Taxonomy" id="1389203"/>
    <lineage>
        <taxon>Eukaryota</taxon>
        <taxon>Fungi</taxon>
        <taxon>Dikarya</taxon>
        <taxon>Basidiomycota</taxon>
        <taxon>Pucciniomycotina</taxon>
        <taxon>Pucciniomycetes</taxon>
        <taxon>Pucciniales</taxon>
        <taxon>Sphaerophragmiaceae</taxon>
        <taxon>Austropuccinia</taxon>
    </lineage>
</organism>
<dbReference type="GO" id="GO:0000444">
    <property type="term" value="C:MIS12/MIND type complex"/>
    <property type="evidence" value="ECO:0007669"/>
    <property type="project" value="InterPro"/>
</dbReference>
<evidence type="ECO:0000313" key="4">
    <source>
        <dbReference type="Proteomes" id="UP000765509"/>
    </source>
</evidence>
<keyword evidence="1" id="KW-0175">Coiled coil</keyword>
<feature type="region of interest" description="Disordered" evidence="2">
    <location>
        <begin position="156"/>
        <end position="245"/>
    </location>
</feature>
<feature type="compositionally biased region" description="Polar residues" evidence="2">
    <location>
        <begin position="175"/>
        <end position="200"/>
    </location>
</feature>
<protein>
    <recommendedName>
        <fullName evidence="5">Kinetochore protein mis13</fullName>
    </recommendedName>
</protein>
<feature type="compositionally biased region" description="Basic residues" evidence="2">
    <location>
        <begin position="344"/>
        <end position="359"/>
    </location>
</feature>
<dbReference type="EMBL" id="AVOT02000749">
    <property type="protein sequence ID" value="MBW0464304.1"/>
    <property type="molecule type" value="Genomic_DNA"/>
</dbReference>
<dbReference type="InterPro" id="IPR013218">
    <property type="entry name" value="Dsn1/Mis13"/>
</dbReference>
<proteinExistence type="predicted"/>
<evidence type="ECO:0000256" key="2">
    <source>
        <dbReference type="SAM" id="MobiDB-lite"/>
    </source>
</evidence>
<feature type="compositionally biased region" description="Polar residues" evidence="2">
    <location>
        <begin position="225"/>
        <end position="245"/>
    </location>
</feature>
<feature type="compositionally biased region" description="Polar residues" evidence="2">
    <location>
        <begin position="98"/>
        <end position="131"/>
    </location>
</feature>
<sequence>MLTTTQVICLSEFIKPQNMPVHHHRRHRHRHSSSSSSSADSSNVNINPSTAKNHSNQSKLVINSKSKKKNHKDQINQINSSPSSPSSTQSINQSSSIKPINSNFYQQANHESSPGSHSTQFTNSKSLQTPDLDQNFINQNLNLTNGQLKQRNIASKHLKNKKSKRNQSETESDESNSIFQSNQNHQIKSNQLNSSKSIINNHTPNHHHHPQKPTPKRPRLENKSSKNNQTHKSTAPPQLFFTTQRFKTPAKLDTSITTIPEQTHHSSSGHKSKVKGKAKEIDQNLIIDKLTNQTHNSSYNHIPLSPARSPSKSHYQKNPHIYGHQDLQLDGEISIIGAETPKNTKNKHYRSLGSTKKKDKRLELGHEPTLLTNSLQKFESTSSLGSGGRARRGSRASSIGSGHEALPHPRIPPTMLHRHIRTDLPPSIRCRTLLSWCSQKAEHVTYSILYPNFKPTRFIPEELSKPLSDSLSRLTISYPPTTNSKLVNKAVKMALKNYVRGICESEVEVSWGIPDSEISIEDQEEASILDLESLPPHPQDLKNERKIKELDNWRIRMSYEDSARQSQLSRYGSLIERLVADPIEGLDRSTRFQETDIPNIDTKKLHDRISIIELGRFLRSHSGSIPKSIDASEIHGKDWSELPLNIGTVAEEMNRVKERVRRIEEKIKRLQDSSTKKLKELEEGEELSLIESKLMISSNDNHQLDICLKSLNLNLHDSNQVEGIGKRDFLRSLSRCQED</sequence>
<feature type="compositionally biased region" description="Low complexity" evidence="2">
    <location>
        <begin position="75"/>
        <end position="97"/>
    </location>
</feature>
<feature type="region of interest" description="Disordered" evidence="2">
    <location>
        <begin position="341"/>
        <end position="413"/>
    </location>
</feature>
<dbReference type="Pfam" id="PF08202">
    <property type="entry name" value="MIS13"/>
    <property type="match status" value="1"/>
</dbReference>
<reference evidence="3" key="1">
    <citation type="submission" date="2021-03" db="EMBL/GenBank/DDBJ databases">
        <title>Draft genome sequence of rust myrtle Austropuccinia psidii MF-1, a brazilian biotype.</title>
        <authorList>
            <person name="Quecine M.C."/>
            <person name="Pachon D.M.R."/>
            <person name="Bonatelli M.L."/>
            <person name="Correr F.H."/>
            <person name="Franceschini L.M."/>
            <person name="Leite T.F."/>
            <person name="Margarido G.R.A."/>
            <person name="Almeida C.A."/>
            <person name="Ferrarezi J.A."/>
            <person name="Labate C.A."/>
        </authorList>
    </citation>
    <scope>NUCLEOTIDE SEQUENCE</scope>
    <source>
        <strain evidence="3">MF-1</strain>
    </source>
</reference>
<gene>
    <name evidence="3" type="ORF">O181_004019</name>
</gene>
<comment type="caution">
    <text evidence="3">The sequence shown here is derived from an EMBL/GenBank/DDBJ whole genome shotgun (WGS) entry which is preliminary data.</text>
</comment>
<dbReference type="OrthoDB" id="3364649at2759"/>
<evidence type="ECO:0000256" key="1">
    <source>
        <dbReference type="SAM" id="Coils"/>
    </source>
</evidence>
<feature type="compositionally biased region" description="Basic residues" evidence="2">
    <location>
        <begin position="204"/>
        <end position="217"/>
    </location>
</feature>
<dbReference type="GO" id="GO:0051301">
    <property type="term" value="P:cell division"/>
    <property type="evidence" value="ECO:0007669"/>
    <property type="project" value="InterPro"/>
</dbReference>
<accession>A0A9Q3GEF1</accession>
<feature type="region of interest" description="Disordered" evidence="2">
    <location>
        <begin position="257"/>
        <end position="276"/>
    </location>
</feature>
<dbReference type="Proteomes" id="UP000765509">
    <property type="component" value="Unassembled WGS sequence"/>
</dbReference>